<dbReference type="EMBL" id="JAFJMO010000003">
    <property type="protein sequence ID" value="KAJ8281696.1"/>
    <property type="molecule type" value="Genomic_DNA"/>
</dbReference>
<dbReference type="AlphaFoldDB" id="A0A9Q1DU20"/>
<gene>
    <name evidence="2" type="ORF">COCON_G00042150</name>
</gene>
<name>A0A9Q1DU20_CONCO</name>
<keyword evidence="3" id="KW-1185">Reference proteome</keyword>
<proteinExistence type="predicted"/>
<sequence length="162" mass="17009">MPCAVLGSPRPEGQRRENSSQGSYGNFLAHGFQGAGQGGGGGGHCEEGGPAEPGQGQPEPPACRLEEETPPAPPVSQGADAILEKALLRLPSPRSWFFCALPFVYGGALQWGPFKLPQPEEARPQRPPPSSSNSSSVQEAGHATHPQLKQRTGEDALEASMF</sequence>
<evidence type="ECO:0000313" key="3">
    <source>
        <dbReference type="Proteomes" id="UP001152803"/>
    </source>
</evidence>
<dbReference type="Proteomes" id="UP001152803">
    <property type="component" value="Unassembled WGS sequence"/>
</dbReference>
<evidence type="ECO:0000313" key="2">
    <source>
        <dbReference type="EMBL" id="KAJ8281696.1"/>
    </source>
</evidence>
<comment type="caution">
    <text evidence="2">The sequence shown here is derived from an EMBL/GenBank/DDBJ whole genome shotgun (WGS) entry which is preliminary data.</text>
</comment>
<evidence type="ECO:0000256" key="1">
    <source>
        <dbReference type="SAM" id="MobiDB-lite"/>
    </source>
</evidence>
<reference evidence="2" key="1">
    <citation type="journal article" date="2023" name="Science">
        <title>Genome structures resolve the early diversification of teleost fishes.</title>
        <authorList>
            <person name="Parey E."/>
            <person name="Louis A."/>
            <person name="Montfort J."/>
            <person name="Bouchez O."/>
            <person name="Roques C."/>
            <person name="Iampietro C."/>
            <person name="Lluch J."/>
            <person name="Castinel A."/>
            <person name="Donnadieu C."/>
            <person name="Desvignes T."/>
            <person name="Floi Bucao C."/>
            <person name="Jouanno E."/>
            <person name="Wen M."/>
            <person name="Mejri S."/>
            <person name="Dirks R."/>
            <person name="Jansen H."/>
            <person name="Henkel C."/>
            <person name="Chen W.J."/>
            <person name="Zahm M."/>
            <person name="Cabau C."/>
            <person name="Klopp C."/>
            <person name="Thompson A.W."/>
            <person name="Robinson-Rechavi M."/>
            <person name="Braasch I."/>
            <person name="Lecointre G."/>
            <person name="Bobe J."/>
            <person name="Postlethwait J.H."/>
            <person name="Berthelot C."/>
            <person name="Roest Crollius H."/>
            <person name="Guiguen Y."/>
        </authorList>
    </citation>
    <scope>NUCLEOTIDE SEQUENCE</scope>
    <source>
        <strain evidence="2">Concon-B</strain>
    </source>
</reference>
<feature type="region of interest" description="Disordered" evidence="1">
    <location>
        <begin position="1"/>
        <end position="78"/>
    </location>
</feature>
<protein>
    <submittedName>
        <fullName evidence="2">Uncharacterized protein</fullName>
    </submittedName>
</protein>
<organism evidence="2 3">
    <name type="scientific">Conger conger</name>
    <name type="common">Conger eel</name>
    <name type="synonym">Muraena conger</name>
    <dbReference type="NCBI Taxonomy" id="82655"/>
    <lineage>
        <taxon>Eukaryota</taxon>
        <taxon>Metazoa</taxon>
        <taxon>Chordata</taxon>
        <taxon>Craniata</taxon>
        <taxon>Vertebrata</taxon>
        <taxon>Euteleostomi</taxon>
        <taxon>Actinopterygii</taxon>
        <taxon>Neopterygii</taxon>
        <taxon>Teleostei</taxon>
        <taxon>Anguilliformes</taxon>
        <taxon>Congridae</taxon>
        <taxon>Conger</taxon>
    </lineage>
</organism>
<feature type="compositionally biased region" description="Low complexity" evidence="1">
    <location>
        <begin position="48"/>
        <end position="57"/>
    </location>
</feature>
<feature type="region of interest" description="Disordered" evidence="1">
    <location>
        <begin position="116"/>
        <end position="162"/>
    </location>
</feature>
<feature type="compositionally biased region" description="Gly residues" evidence="1">
    <location>
        <begin position="33"/>
        <end position="43"/>
    </location>
</feature>
<accession>A0A9Q1DU20</accession>